<reference evidence="1 3" key="2">
    <citation type="journal article" date="2014" name="BMC Genomics">
        <title>An improved genome release (version Mt4.0) for the model legume Medicago truncatula.</title>
        <authorList>
            <person name="Tang H."/>
            <person name="Krishnakumar V."/>
            <person name="Bidwell S."/>
            <person name="Rosen B."/>
            <person name="Chan A."/>
            <person name="Zhou S."/>
            <person name="Gentzbittel L."/>
            <person name="Childs K.L."/>
            <person name="Yandell M."/>
            <person name="Gundlach H."/>
            <person name="Mayer K.F."/>
            <person name="Schwartz D.C."/>
            <person name="Town C.D."/>
        </authorList>
    </citation>
    <scope>GENOME REANNOTATION</scope>
    <source>
        <strain evidence="2 3">cv. Jemalong A17</strain>
    </source>
</reference>
<proteinExistence type="predicted"/>
<dbReference type="InterPro" id="IPR043128">
    <property type="entry name" value="Rev_trsase/Diguanyl_cyclase"/>
</dbReference>
<evidence type="ECO:0000313" key="2">
    <source>
        <dbReference type="EnsemblPlants" id="AES67009"/>
    </source>
</evidence>
<dbReference type="InterPro" id="IPR043502">
    <property type="entry name" value="DNA/RNA_pol_sf"/>
</dbReference>
<dbReference type="Proteomes" id="UP000002051">
    <property type="component" value="Chromosome 2"/>
</dbReference>
<dbReference type="EMBL" id="CM001218">
    <property type="protein sequence ID" value="AES67009.1"/>
    <property type="molecule type" value="Genomic_DNA"/>
</dbReference>
<organism evidence="1 3">
    <name type="scientific">Medicago truncatula</name>
    <name type="common">Barrel medic</name>
    <name type="synonym">Medicago tribuloides</name>
    <dbReference type="NCBI Taxonomy" id="3880"/>
    <lineage>
        <taxon>Eukaryota</taxon>
        <taxon>Viridiplantae</taxon>
        <taxon>Streptophyta</taxon>
        <taxon>Embryophyta</taxon>
        <taxon>Tracheophyta</taxon>
        <taxon>Spermatophyta</taxon>
        <taxon>Magnoliopsida</taxon>
        <taxon>eudicotyledons</taxon>
        <taxon>Gunneridae</taxon>
        <taxon>Pentapetalae</taxon>
        <taxon>rosids</taxon>
        <taxon>fabids</taxon>
        <taxon>Fabales</taxon>
        <taxon>Fabaceae</taxon>
        <taxon>Papilionoideae</taxon>
        <taxon>50 kb inversion clade</taxon>
        <taxon>NPAAA clade</taxon>
        <taxon>Hologalegina</taxon>
        <taxon>IRL clade</taxon>
        <taxon>Trifolieae</taxon>
        <taxon>Medicago</taxon>
    </lineage>
</organism>
<protein>
    <submittedName>
        <fullName evidence="1 2">Uncharacterized protein</fullName>
    </submittedName>
</protein>
<gene>
    <name evidence="1" type="ordered locus">MTR_2g085310</name>
</gene>
<sequence>MASLLAYIRVFVSDFNTFTTLLNDTVKKNVAFKWEKEKEDALGTLKENLRP</sequence>
<name>G7IRB4_MEDTR</name>
<accession>G7IRB4</accession>
<dbReference type="EnsemblPlants" id="AES67009">
    <property type="protein sequence ID" value="AES67009"/>
    <property type="gene ID" value="MTR_2g085310"/>
</dbReference>
<keyword evidence="3" id="KW-1185">Reference proteome</keyword>
<dbReference type="HOGENOM" id="CLU_3109392_0_0_1"/>
<evidence type="ECO:0000313" key="3">
    <source>
        <dbReference type="Proteomes" id="UP000002051"/>
    </source>
</evidence>
<dbReference type="AlphaFoldDB" id="G7IRB4"/>
<evidence type="ECO:0000313" key="1">
    <source>
        <dbReference type="EMBL" id="AES67009.1"/>
    </source>
</evidence>
<dbReference type="PaxDb" id="3880-AES67009"/>
<dbReference type="SUPFAM" id="SSF56672">
    <property type="entry name" value="DNA/RNA polymerases"/>
    <property type="match status" value="1"/>
</dbReference>
<dbReference type="Gene3D" id="3.30.70.270">
    <property type="match status" value="1"/>
</dbReference>
<reference evidence="1 3" key="1">
    <citation type="journal article" date="2011" name="Nature">
        <title>The Medicago genome provides insight into the evolution of rhizobial symbioses.</title>
        <authorList>
            <person name="Young N.D."/>
            <person name="Debelle F."/>
            <person name="Oldroyd G.E."/>
            <person name="Geurts R."/>
            <person name="Cannon S.B."/>
            <person name="Udvardi M.K."/>
            <person name="Benedito V.A."/>
            <person name="Mayer K.F."/>
            <person name="Gouzy J."/>
            <person name="Schoof H."/>
            <person name="Van de Peer Y."/>
            <person name="Proost S."/>
            <person name="Cook D.R."/>
            <person name="Meyers B.C."/>
            <person name="Spannagl M."/>
            <person name="Cheung F."/>
            <person name="De Mita S."/>
            <person name="Krishnakumar V."/>
            <person name="Gundlach H."/>
            <person name="Zhou S."/>
            <person name="Mudge J."/>
            <person name="Bharti A.K."/>
            <person name="Murray J.D."/>
            <person name="Naoumkina M.A."/>
            <person name="Rosen B."/>
            <person name="Silverstein K.A."/>
            <person name="Tang H."/>
            <person name="Rombauts S."/>
            <person name="Zhao P.X."/>
            <person name="Zhou P."/>
            <person name="Barbe V."/>
            <person name="Bardou P."/>
            <person name="Bechner M."/>
            <person name="Bellec A."/>
            <person name="Berger A."/>
            <person name="Berges H."/>
            <person name="Bidwell S."/>
            <person name="Bisseling T."/>
            <person name="Choisne N."/>
            <person name="Couloux A."/>
            <person name="Denny R."/>
            <person name="Deshpande S."/>
            <person name="Dai X."/>
            <person name="Doyle J.J."/>
            <person name="Dudez A.M."/>
            <person name="Farmer A.D."/>
            <person name="Fouteau S."/>
            <person name="Franken C."/>
            <person name="Gibelin C."/>
            <person name="Gish J."/>
            <person name="Goldstein S."/>
            <person name="Gonzalez A.J."/>
            <person name="Green P.J."/>
            <person name="Hallab A."/>
            <person name="Hartog M."/>
            <person name="Hua A."/>
            <person name="Humphray S.J."/>
            <person name="Jeong D.H."/>
            <person name="Jing Y."/>
            <person name="Jocker A."/>
            <person name="Kenton S.M."/>
            <person name="Kim D.J."/>
            <person name="Klee K."/>
            <person name="Lai H."/>
            <person name="Lang C."/>
            <person name="Lin S."/>
            <person name="Macmil S.L."/>
            <person name="Magdelenat G."/>
            <person name="Matthews L."/>
            <person name="McCorrison J."/>
            <person name="Monaghan E.L."/>
            <person name="Mun J.H."/>
            <person name="Najar F.Z."/>
            <person name="Nicholson C."/>
            <person name="Noirot C."/>
            <person name="O'Bleness M."/>
            <person name="Paule C.R."/>
            <person name="Poulain J."/>
            <person name="Prion F."/>
            <person name="Qin B."/>
            <person name="Qu C."/>
            <person name="Retzel E.F."/>
            <person name="Riddle C."/>
            <person name="Sallet E."/>
            <person name="Samain S."/>
            <person name="Samson N."/>
            <person name="Sanders I."/>
            <person name="Saurat O."/>
            <person name="Scarpelli C."/>
            <person name="Schiex T."/>
            <person name="Segurens B."/>
            <person name="Severin A.J."/>
            <person name="Sherrier D.J."/>
            <person name="Shi R."/>
            <person name="Sims S."/>
            <person name="Singer S.R."/>
            <person name="Sinharoy S."/>
            <person name="Sterck L."/>
            <person name="Viollet A."/>
            <person name="Wang B.B."/>
            <person name="Wang K."/>
            <person name="Wang M."/>
            <person name="Wang X."/>
            <person name="Warfsmann J."/>
            <person name="Weissenbach J."/>
            <person name="White D.D."/>
            <person name="White J.D."/>
            <person name="Wiley G.B."/>
            <person name="Wincker P."/>
            <person name="Xing Y."/>
            <person name="Yang L."/>
            <person name="Yao Z."/>
            <person name="Ying F."/>
            <person name="Zhai J."/>
            <person name="Zhou L."/>
            <person name="Zuber A."/>
            <person name="Denarie J."/>
            <person name="Dixon R.A."/>
            <person name="May G.D."/>
            <person name="Schwartz D.C."/>
            <person name="Rogers J."/>
            <person name="Quetier F."/>
            <person name="Town C.D."/>
            <person name="Roe B.A."/>
        </authorList>
    </citation>
    <scope>NUCLEOTIDE SEQUENCE [LARGE SCALE GENOMIC DNA]</scope>
    <source>
        <strain evidence="1">A17</strain>
        <strain evidence="2 3">cv. Jemalong A17</strain>
    </source>
</reference>
<reference evidence="2" key="3">
    <citation type="submission" date="2015-04" db="UniProtKB">
        <authorList>
            <consortium name="EnsemblPlants"/>
        </authorList>
    </citation>
    <scope>IDENTIFICATION</scope>
    <source>
        <strain evidence="2">cv. Jemalong A17</strain>
    </source>
</reference>